<keyword evidence="5 7" id="KW-0720">Serine protease</keyword>
<dbReference type="InterPro" id="IPR041469">
    <property type="entry name" value="Subtilisin-like_FN3"/>
</dbReference>
<dbReference type="Pfam" id="PF00082">
    <property type="entry name" value="Peptidase_S8"/>
    <property type="match status" value="1"/>
</dbReference>
<dbReference type="Proteomes" id="UP000734854">
    <property type="component" value="Unassembled WGS sequence"/>
</dbReference>
<comment type="similarity">
    <text evidence="1 7 8">Belongs to the peptidase S8 family.</text>
</comment>
<dbReference type="Pfam" id="PF13867">
    <property type="entry name" value="SAP30_Sin3_bdg"/>
    <property type="match status" value="1"/>
</dbReference>
<evidence type="ECO:0000313" key="16">
    <source>
        <dbReference type="Proteomes" id="UP000734854"/>
    </source>
</evidence>
<dbReference type="PROSITE" id="PS51892">
    <property type="entry name" value="SUBTILASE"/>
    <property type="match status" value="1"/>
</dbReference>
<dbReference type="InterPro" id="IPR025718">
    <property type="entry name" value="SAP30_Sin3-bd"/>
</dbReference>
<keyword evidence="3 10" id="KW-0732">Signal</keyword>
<feature type="active site" description="Charge relay system" evidence="6 7">
    <location>
        <position position="650"/>
    </location>
</feature>
<reference evidence="15 16" key="1">
    <citation type="submission" date="2020-08" db="EMBL/GenBank/DDBJ databases">
        <title>Plant Genome Project.</title>
        <authorList>
            <person name="Zhang R.-G."/>
        </authorList>
    </citation>
    <scope>NUCLEOTIDE SEQUENCE [LARGE SCALE GENOMIC DNA]</scope>
    <source>
        <tissue evidence="15">Rhizome</tissue>
    </source>
</reference>
<keyword evidence="9" id="KW-1133">Transmembrane helix</keyword>
<gene>
    <name evidence="15" type="ORF">ZIOFF_019596</name>
</gene>
<dbReference type="Gene3D" id="2.60.40.2310">
    <property type="match status" value="1"/>
</dbReference>
<organism evidence="15 16">
    <name type="scientific">Zingiber officinale</name>
    <name type="common">Ginger</name>
    <name type="synonym">Amomum zingiber</name>
    <dbReference type="NCBI Taxonomy" id="94328"/>
    <lineage>
        <taxon>Eukaryota</taxon>
        <taxon>Viridiplantae</taxon>
        <taxon>Streptophyta</taxon>
        <taxon>Embryophyta</taxon>
        <taxon>Tracheophyta</taxon>
        <taxon>Spermatophyta</taxon>
        <taxon>Magnoliopsida</taxon>
        <taxon>Liliopsida</taxon>
        <taxon>Zingiberales</taxon>
        <taxon>Zingiberaceae</taxon>
        <taxon>Zingiber</taxon>
    </lineage>
</organism>
<comment type="caution">
    <text evidence="15">The sequence shown here is derived from an EMBL/GenBank/DDBJ whole genome shotgun (WGS) entry which is preliminary data.</text>
</comment>
<dbReference type="Pfam" id="PF17766">
    <property type="entry name" value="fn3_6"/>
    <property type="match status" value="1"/>
</dbReference>
<dbReference type="GO" id="GO:0006508">
    <property type="term" value="P:proteolysis"/>
    <property type="evidence" value="ECO:0007669"/>
    <property type="project" value="UniProtKB-KW"/>
</dbReference>
<dbReference type="Gene3D" id="6.10.160.20">
    <property type="match status" value="1"/>
</dbReference>
<evidence type="ECO:0000256" key="1">
    <source>
        <dbReference type="ARBA" id="ARBA00011073"/>
    </source>
</evidence>
<evidence type="ECO:0000256" key="7">
    <source>
        <dbReference type="PROSITE-ProRule" id="PRU01240"/>
    </source>
</evidence>
<dbReference type="GO" id="GO:0004252">
    <property type="term" value="F:serine-type endopeptidase activity"/>
    <property type="evidence" value="ECO:0007669"/>
    <property type="project" value="UniProtKB-UniRule"/>
</dbReference>
<evidence type="ECO:0000256" key="8">
    <source>
        <dbReference type="RuleBase" id="RU003355"/>
    </source>
</evidence>
<name>A0A8J5HY41_ZINOF</name>
<keyword evidence="4 7" id="KW-0378">Hydrolase</keyword>
<evidence type="ECO:0000256" key="2">
    <source>
        <dbReference type="ARBA" id="ARBA00022670"/>
    </source>
</evidence>
<keyword evidence="16" id="KW-1185">Reference proteome</keyword>
<feature type="chain" id="PRO_5035186010" evidence="10">
    <location>
        <begin position="34"/>
        <end position="1221"/>
    </location>
</feature>
<dbReference type="PROSITE" id="PS00138">
    <property type="entry name" value="SUBTILASE_SER"/>
    <property type="match status" value="1"/>
</dbReference>
<dbReference type="Gene3D" id="3.50.30.30">
    <property type="match status" value="1"/>
</dbReference>
<feature type="active site" description="Charge relay system" evidence="6 7">
    <location>
        <position position="222"/>
    </location>
</feature>
<dbReference type="InterPro" id="IPR038291">
    <property type="entry name" value="SAP30_C_sf"/>
</dbReference>
<dbReference type="AlphaFoldDB" id="A0A8J5HY41"/>
<evidence type="ECO:0000256" key="5">
    <source>
        <dbReference type="ARBA" id="ARBA00022825"/>
    </source>
</evidence>
<keyword evidence="9" id="KW-0472">Membrane</keyword>
<keyword evidence="2 7" id="KW-0645">Protease</keyword>
<dbReference type="Pfam" id="PF05922">
    <property type="entry name" value="Inhibitor_I9"/>
    <property type="match status" value="1"/>
</dbReference>
<dbReference type="InterPro" id="IPR045051">
    <property type="entry name" value="SBT"/>
</dbReference>
<dbReference type="EMBL" id="JACMSC010000005">
    <property type="protein sequence ID" value="KAG6522456.1"/>
    <property type="molecule type" value="Genomic_DNA"/>
</dbReference>
<feature type="domain" description="Peptidase S8/S53" evidence="11">
    <location>
        <begin position="213"/>
        <end position="689"/>
    </location>
</feature>
<dbReference type="Gene3D" id="3.40.50.200">
    <property type="entry name" value="Peptidase S8/S53 domain"/>
    <property type="match status" value="1"/>
</dbReference>
<dbReference type="InterPro" id="IPR015500">
    <property type="entry name" value="Peptidase_S8_subtilisin-rel"/>
</dbReference>
<keyword evidence="9" id="KW-0812">Transmembrane</keyword>
<feature type="transmembrane region" description="Helical" evidence="9">
    <location>
        <begin position="72"/>
        <end position="94"/>
    </location>
</feature>
<evidence type="ECO:0000259" key="14">
    <source>
        <dbReference type="Pfam" id="PF17766"/>
    </source>
</evidence>
<dbReference type="InterPro" id="IPR000209">
    <property type="entry name" value="Peptidase_S8/S53_dom"/>
</dbReference>
<evidence type="ECO:0000256" key="10">
    <source>
        <dbReference type="SAM" id="SignalP"/>
    </source>
</evidence>
<protein>
    <submittedName>
        <fullName evidence="15">Uncharacterized protein</fullName>
    </submittedName>
</protein>
<evidence type="ECO:0000256" key="3">
    <source>
        <dbReference type="ARBA" id="ARBA00022729"/>
    </source>
</evidence>
<accession>A0A8J5HY41</accession>
<dbReference type="InterPro" id="IPR022398">
    <property type="entry name" value="Peptidase_S8_His-AS"/>
</dbReference>
<dbReference type="PRINTS" id="PR00723">
    <property type="entry name" value="SUBTILISIN"/>
</dbReference>
<dbReference type="PANTHER" id="PTHR10795">
    <property type="entry name" value="PROPROTEIN CONVERTASE SUBTILISIN/KEXIN"/>
    <property type="match status" value="1"/>
</dbReference>
<dbReference type="SUPFAM" id="SSF52743">
    <property type="entry name" value="Subtilisin-like"/>
    <property type="match status" value="1"/>
</dbReference>
<evidence type="ECO:0000256" key="9">
    <source>
        <dbReference type="SAM" id="Phobius"/>
    </source>
</evidence>
<dbReference type="InterPro" id="IPR010259">
    <property type="entry name" value="S8pro/Inhibitor_I9"/>
</dbReference>
<evidence type="ECO:0000256" key="6">
    <source>
        <dbReference type="PIRSR" id="PIRSR615500-1"/>
    </source>
</evidence>
<dbReference type="PROSITE" id="PS00136">
    <property type="entry name" value="SUBTILASE_ASP"/>
    <property type="match status" value="1"/>
</dbReference>
<evidence type="ECO:0000259" key="12">
    <source>
        <dbReference type="Pfam" id="PF05922"/>
    </source>
</evidence>
<dbReference type="InterPro" id="IPR023828">
    <property type="entry name" value="Peptidase_S8_Ser-AS"/>
</dbReference>
<feature type="signal peptide" evidence="10">
    <location>
        <begin position="1"/>
        <end position="33"/>
    </location>
</feature>
<feature type="domain" description="Histone deacetylase complex subunit SAP30 Sin3 binding" evidence="13">
    <location>
        <begin position="1161"/>
        <end position="1214"/>
    </location>
</feature>
<dbReference type="InterPro" id="IPR036852">
    <property type="entry name" value="Peptidase_S8/S53_dom_sf"/>
</dbReference>
<evidence type="ECO:0000256" key="4">
    <source>
        <dbReference type="ARBA" id="ARBA00022801"/>
    </source>
</evidence>
<sequence length="1221" mass="132418">MHFSFEIMKKIYPSKTNLLSLLLFLIIPALVATASEMEEKAIYLVTMEGEPVAFRQADATASKRHKPLQYKMYSAFLGISGHIFIFLGISGHILNSSREQAKLLAKSHDQLLESNLEVQSYQKVYSFHHIINGFAVHTTPAQVLLHKASLNAHSLGRLFIDNLVQAKRLESIPGVLTIEKDRRAKLMTTYTPQFLGIPQRVWPQAMAGAKYGGEGMLIGVIDTGIDPNHPSFACSELPLPQNSTLDSCTASLFGSLSCQQGPLFPPGSCNGKIVSARFFARGAATTLPLNASRDFSPFDELGHGSHVASIAAGNWGVPAVVNGFMLAVYKALYPAGGNVADIVSAIDQAARDQVDVLVLSVGPDEPPEGIVSFMSILDIALLFARRAGIFVAQAAGNQGPAAATCSSFSPWAMGVAASTTGRVYVPTLLTGDAHRLPGVGLTAPTPGNGLFQFKLIAAKDAAVKNSLDSEECQFADALKPELVINSVVICSFSQGFLNGTSSLAAILDTAKALHFIGFIFIANPAYGDFVAHPLPFSVPGIMIPRVADAQVLMAYYENNTCRDERGAAISYRATGAITEGRHAFFSDDAPVVSRFSSRGPGVMDDQKNPADVLKPDILAPGEQIWAAWSSLGVSDPVLSGDDFALLSGTSMAAPHVAGVAALIKQLRPSWNPSMVASALSTTALKHNHRGLPLQSQGSDLYSSRPSTPFDHGAGMVNPEAALDPGLVFSAGNDLITHHSSTAIGLTMSSHVIEFEDYVNFLCALPNVTQALVRSATGMKCDAESDRSPADLNLPSVTISALRGHQTVKRSVRNVAGKAETYLSSVRPPQPEVVEVSVHPEWFEIPGDGVQDLEIEFKVLQTSESFAFGEIVLTGSLNHVVSCRAFSSLNAHSSTVLDSLRSSFLSLLLETLLFPLPDPDLPFRSIQFSRIRWLSPRPVYHRSKSFSGSRDFTILLFLKLENRRISTVQSALVLRFAGSRHCVFAYLVGYQVVNLLQGMEAEFCSVRTTLSPSRYESGDEELSVLPRHTKVIVTGNNRTKSILVGLQGVVKKAVGLGGWHWLVLKNGVEVKLQRNALSVLEAPTGNEDDDDDIEYDNSFCSSSDLGDKDIDCSSLEFRKTTKPRVRHTKPWASFAKSSGRSSCQDTHTNAHKHQMRLNLAKLGTPTLWRYWRHFNLVNVNPKPTKEQLILGVQNHLLSQELDEMQVIMGFIHSAKRLKTLNP</sequence>
<dbReference type="PROSITE" id="PS00137">
    <property type="entry name" value="SUBTILASE_HIS"/>
    <property type="match status" value="1"/>
</dbReference>
<proteinExistence type="inferred from homology"/>
<dbReference type="CDD" id="cd02120">
    <property type="entry name" value="PA_subtilisin_like"/>
    <property type="match status" value="1"/>
</dbReference>
<evidence type="ECO:0000259" key="13">
    <source>
        <dbReference type="Pfam" id="PF13867"/>
    </source>
</evidence>
<feature type="active site" description="Charge relay system" evidence="6 7">
    <location>
        <position position="303"/>
    </location>
</feature>
<dbReference type="InterPro" id="IPR023827">
    <property type="entry name" value="Peptidase_S8_Asp-AS"/>
</dbReference>
<feature type="domain" description="Subtilisin-like protease fibronectin type-III" evidence="14">
    <location>
        <begin position="790"/>
        <end position="881"/>
    </location>
</feature>
<feature type="domain" description="Inhibitor I9" evidence="12">
    <location>
        <begin position="98"/>
        <end position="143"/>
    </location>
</feature>
<evidence type="ECO:0000259" key="11">
    <source>
        <dbReference type="Pfam" id="PF00082"/>
    </source>
</evidence>
<evidence type="ECO:0000313" key="15">
    <source>
        <dbReference type="EMBL" id="KAG6522456.1"/>
    </source>
</evidence>